<dbReference type="Pfam" id="PF17917">
    <property type="entry name" value="RT_RNaseH"/>
    <property type="match status" value="1"/>
</dbReference>
<evidence type="ECO:0000256" key="4">
    <source>
        <dbReference type="ARBA" id="ARBA00022759"/>
    </source>
</evidence>
<evidence type="ECO:0000313" key="9">
    <source>
        <dbReference type="Proteomes" id="UP000017559"/>
    </source>
</evidence>
<protein>
    <submittedName>
        <fullName evidence="8">Reverse transcriptase-rnase h-integrase</fullName>
    </submittedName>
</protein>
<evidence type="ECO:0000256" key="6">
    <source>
        <dbReference type="ARBA" id="ARBA00022918"/>
    </source>
</evidence>
<reference evidence="8 9" key="1">
    <citation type="journal article" date="2014" name="BMC Genomics">
        <title>Genome and secretome analysis of the hemibiotrophic fungal pathogen, Moniliophthora roreri, which causes frosty pod rot disease of cacao: mechanisms of the biotrophic and necrotrophic phases.</title>
        <authorList>
            <person name="Meinhardt L.W."/>
            <person name="Costa G.G.L."/>
            <person name="Thomazella D.P.T."/>
            <person name="Teixeira P.J.P.L."/>
            <person name="Carazzolle M.F."/>
            <person name="Schuster S.C."/>
            <person name="Carlson J.E."/>
            <person name="Guiltinan M.J."/>
            <person name="Mieczkowski P."/>
            <person name="Farmer A."/>
            <person name="Ramaraj T."/>
            <person name="Crozier J."/>
            <person name="Davis R.E."/>
            <person name="Shao J."/>
            <person name="Melnick R.L."/>
            <person name="Pereira G.A.G."/>
            <person name="Bailey B.A."/>
        </authorList>
    </citation>
    <scope>NUCLEOTIDE SEQUENCE [LARGE SCALE GENOMIC DNA]</scope>
    <source>
        <strain evidence="8 9">MCA 2997</strain>
    </source>
</reference>
<dbReference type="AlphaFoldDB" id="V2WQ79"/>
<gene>
    <name evidence="8" type="ORF">Moror_11182</name>
</gene>
<dbReference type="Proteomes" id="UP000017559">
    <property type="component" value="Unassembled WGS sequence"/>
</dbReference>
<evidence type="ECO:0000259" key="7">
    <source>
        <dbReference type="Pfam" id="PF17917"/>
    </source>
</evidence>
<dbReference type="InterPro" id="IPR041373">
    <property type="entry name" value="RT_RNaseH"/>
</dbReference>
<evidence type="ECO:0000256" key="5">
    <source>
        <dbReference type="ARBA" id="ARBA00022801"/>
    </source>
</evidence>
<keyword evidence="2" id="KW-0548">Nucleotidyltransferase</keyword>
<evidence type="ECO:0000313" key="8">
    <source>
        <dbReference type="EMBL" id="ESK82666.1"/>
    </source>
</evidence>
<organism evidence="8 9">
    <name type="scientific">Moniliophthora roreri (strain MCA 2997)</name>
    <name type="common">Cocoa frosty pod rot fungus</name>
    <name type="synonym">Crinipellis roreri</name>
    <dbReference type="NCBI Taxonomy" id="1381753"/>
    <lineage>
        <taxon>Eukaryota</taxon>
        <taxon>Fungi</taxon>
        <taxon>Dikarya</taxon>
        <taxon>Basidiomycota</taxon>
        <taxon>Agaricomycotina</taxon>
        <taxon>Agaricomycetes</taxon>
        <taxon>Agaricomycetidae</taxon>
        <taxon>Agaricales</taxon>
        <taxon>Marasmiineae</taxon>
        <taxon>Marasmiaceae</taxon>
        <taxon>Moniliophthora</taxon>
    </lineage>
</organism>
<keyword evidence="6 8" id="KW-0695">RNA-directed DNA polymerase</keyword>
<sequence length="166" mass="18973">MPDANKPFVIEADTSKWATGAVLQQQGTDGEWHPCGYLSKSLSPTEQNYKIYDQELLAIVRALSEWQHYLMGGKYKVVVLSDHKNLTYFHIAQKLNRRQAQWSLFLSEFDLALVHVPGKSITQADALSQRSNKQEDNNSDNDNVVLLPDRLFVKGINLELEQEIRD</sequence>
<evidence type="ECO:0000256" key="3">
    <source>
        <dbReference type="ARBA" id="ARBA00022722"/>
    </source>
</evidence>
<accession>V2WQ79</accession>
<dbReference type="HOGENOM" id="CLU_000384_23_0_1"/>
<name>V2WQ79_MONRO</name>
<keyword evidence="9" id="KW-1185">Reference proteome</keyword>
<comment type="caution">
    <text evidence="8">The sequence shown here is derived from an EMBL/GenBank/DDBJ whole genome shotgun (WGS) entry which is preliminary data.</text>
</comment>
<keyword evidence="5" id="KW-0378">Hydrolase</keyword>
<dbReference type="SUPFAM" id="SSF56672">
    <property type="entry name" value="DNA/RNA polymerases"/>
    <property type="match status" value="1"/>
</dbReference>
<dbReference type="EMBL" id="AWSO01001838">
    <property type="protein sequence ID" value="ESK82666.1"/>
    <property type="molecule type" value="Genomic_DNA"/>
</dbReference>
<dbReference type="KEGG" id="mrr:Moror_11182"/>
<dbReference type="OrthoDB" id="2975412at2759"/>
<keyword evidence="4" id="KW-0255">Endonuclease</keyword>
<dbReference type="CDD" id="cd09274">
    <property type="entry name" value="RNase_HI_RT_Ty3"/>
    <property type="match status" value="1"/>
</dbReference>
<dbReference type="InterPro" id="IPR043502">
    <property type="entry name" value="DNA/RNA_pol_sf"/>
</dbReference>
<keyword evidence="3" id="KW-0540">Nuclease</keyword>
<evidence type="ECO:0000256" key="1">
    <source>
        <dbReference type="ARBA" id="ARBA00022679"/>
    </source>
</evidence>
<dbReference type="FunFam" id="3.10.20.370:FF:000001">
    <property type="entry name" value="Retrovirus-related Pol polyprotein from transposon 17.6-like protein"/>
    <property type="match status" value="1"/>
</dbReference>
<dbReference type="PANTHER" id="PTHR34072">
    <property type="entry name" value="ENZYMATIC POLYPROTEIN-RELATED"/>
    <property type="match status" value="1"/>
</dbReference>
<dbReference type="GO" id="GO:0003964">
    <property type="term" value="F:RNA-directed DNA polymerase activity"/>
    <property type="evidence" value="ECO:0007669"/>
    <property type="project" value="UniProtKB-KW"/>
</dbReference>
<feature type="domain" description="Reverse transcriptase RNase H-like" evidence="7">
    <location>
        <begin position="3"/>
        <end position="109"/>
    </location>
</feature>
<dbReference type="PANTHER" id="PTHR34072:SF52">
    <property type="entry name" value="RIBONUCLEASE H"/>
    <property type="match status" value="1"/>
</dbReference>
<proteinExistence type="predicted"/>
<keyword evidence="1" id="KW-0808">Transferase</keyword>
<dbReference type="GO" id="GO:0004519">
    <property type="term" value="F:endonuclease activity"/>
    <property type="evidence" value="ECO:0007669"/>
    <property type="project" value="UniProtKB-KW"/>
</dbReference>
<dbReference type="GO" id="GO:0016787">
    <property type="term" value="F:hydrolase activity"/>
    <property type="evidence" value="ECO:0007669"/>
    <property type="project" value="UniProtKB-KW"/>
</dbReference>
<dbReference type="Gene3D" id="3.10.20.370">
    <property type="match status" value="1"/>
</dbReference>
<evidence type="ECO:0000256" key="2">
    <source>
        <dbReference type="ARBA" id="ARBA00022695"/>
    </source>
</evidence>